<dbReference type="PANTHER" id="PTHR10517:SF28">
    <property type="entry name" value="COILIN"/>
    <property type="match status" value="1"/>
</dbReference>
<evidence type="ECO:0000256" key="2">
    <source>
        <dbReference type="ARBA" id="ARBA00022729"/>
    </source>
</evidence>
<reference evidence="6" key="1">
    <citation type="submission" date="2022-08" db="UniProtKB">
        <authorList>
            <consortium name="EnsemblMetazoa"/>
        </authorList>
    </citation>
    <scope>IDENTIFICATION</scope>
    <source>
        <strain evidence="6">05x7-T-G4-1.051#20</strain>
    </source>
</reference>
<keyword evidence="2 4" id="KW-0732">Signal</keyword>
<feature type="domain" description="Folate receptor-like" evidence="5">
    <location>
        <begin position="53"/>
        <end position="152"/>
    </location>
</feature>
<dbReference type="EnsemblMetazoa" id="G35107.1">
    <property type="protein sequence ID" value="G35107.1:cds"/>
    <property type="gene ID" value="G35107"/>
</dbReference>
<dbReference type="PANTHER" id="PTHR10517">
    <property type="entry name" value="FOLATE RECEPTOR"/>
    <property type="match status" value="1"/>
</dbReference>
<dbReference type="InterPro" id="IPR004269">
    <property type="entry name" value="Folate_rcpt"/>
</dbReference>
<dbReference type="GO" id="GO:0009897">
    <property type="term" value="C:external side of plasma membrane"/>
    <property type="evidence" value="ECO:0007669"/>
    <property type="project" value="TreeGrafter"/>
</dbReference>
<name>A0A8W8MMW7_MAGGI</name>
<evidence type="ECO:0000313" key="6">
    <source>
        <dbReference type="EnsemblMetazoa" id="G35107.1:cds"/>
    </source>
</evidence>
<dbReference type="OrthoDB" id="5982264at2759"/>
<dbReference type="InterPro" id="IPR018143">
    <property type="entry name" value="Folate_rcpt-like"/>
</dbReference>
<dbReference type="KEGG" id="crg:105317124"/>
<dbReference type="Proteomes" id="UP000005408">
    <property type="component" value="Unassembled WGS sequence"/>
</dbReference>
<keyword evidence="7" id="KW-1185">Reference proteome</keyword>
<sequence>MRCLIICFLIYVSLTDVTTAENSVVEFHMEKSSNRNPCTYFENERVAVGVEGLINCTWYAPNACCKRTEVTSVFSRMPPLYGASQECTNHVNYMMCYFCAPDQVYWYHKDQDRKVHVCIDFCKSVHHHCQGAMYEGTRIGDVYQNGTSFCEAQNFHVIDGKQNCFKFDPGVFDLANTISGSGLLVLVLSFITLGFQ</sequence>
<dbReference type="AlphaFoldDB" id="A0A8W8MMW7"/>
<keyword evidence="3" id="KW-1015">Disulfide bond</keyword>
<organism evidence="6 7">
    <name type="scientific">Magallana gigas</name>
    <name type="common">Pacific oyster</name>
    <name type="synonym">Crassostrea gigas</name>
    <dbReference type="NCBI Taxonomy" id="29159"/>
    <lineage>
        <taxon>Eukaryota</taxon>
        <taxon>Metazoa</taxon>
        <taxon>Spiralia</taxon>
        <taxon>Lophotrochozoa</taxon>
        <taxon>Mollusca</taxon>
        <taxon>Bivalvia</taxon>
        <taxon>Autobranchia</taxon>
        <taxon>Pteriomorphia</taxon>
        <taxon>Ostreida</taxon>
        <taxon>Ostreoidea</taxon>
        <taxon>Ostreidae</taxon>
        <taxon>Magallana</taxon>
    </lineage>
</organism>
<dbReference type="OMA" id="LSNCTWY"/>
<evidence type="ECO:0000256" key="3">
    <source>
        <dbReference type="ARBA" id="ARBA00023157"/>
    </source>
</evidence>
<dbReference type="GeneID" id="105317124"/>
<evidence type="ECO:0000313" key="7">
    <source>
        <dbReference type="Proteomes" id="UP000005408"/>
    </source>
</evidence>
<proteinExistence type="inferred from homology"/>
<dbReference type="RefSeq" id="XP_011411968.2">
    <property type="nucleotide sequence ID" value="XM_011413666.4"/>
</dbReference>
<dbReference type="GO" id="GO:0038023">
    <property type="term" value="F:signaling receptor activity"/>
    <property type="evidence" value="ECO:0007669"/>
    <property type="project" value="TreeGrafter"/>
</dbReference>
<accession>A0A8W8MMW7</accession>
<evidence type="ECO:0000259" key="5">
    <source>
        <dbReference type="Pfam" id="PF03024"/>
    </source>
</evidence>
<protein>
    <recommendedName>
        <fullName evidence="5">Folate receptor-like domain-containing protein</fullName>
    </recommendedName>
</protein>
<comment type="similarity">
    <text evidence="1">Belongs to the folate receptor family.</text>
</comment>
<evidence type="ECO:0000256" key="1">
    <source>
        <dbReference type="ARBA" id="ARBA00007932"/>
    </source>
</evidence>
<feature type="chain" id="PRO_5036456205" description="Folate receptor-like domain-containing protein" evidence="4">
    <location>
        <begin position="21"/>
        <end position="196"/>
    </location>
</feature>
<feature type="signal peptide" evidence="4">
    <location>
        <begin position="1"/>
        <end position="20"/>
    </location>
</feature>
<evidence type="ECO:0000256" key="4">
    <source>
        <dbReference type="SAM" id="SignalP"/>
    </source>
</evidence>
<dbReference type="Pfam" id="PF03024">
    <property type="entry name" value="Folate_rec"/>
    <property type="match status" value="1"/>
</dbReference>